<feature type="compositionally biased region" description="Gly residues" evidence="1">
    <location>
        <begin position="639"/>
        <end position="649"/>
    </location>
</feature>
<name>A0ABW3BHZ9_9ACTN</name>
<feature type="transmembrane region" description="Helical" evidence="2">
    <location>
        <begin position="301"/>
        <end position="321"/>
    </location>
</feature>
<feature type="transmembrane region" description="Helical" evidence="2">
    <location>
        <begin position="201"/>
        <end position="220"/>
    </location>
</feature>
<gene>
    <name evidence="3" type="ORF">ACFQZU_15325</name>
</gene>
<feature type="transmembrane region" description="Helical" evidence="2">
    <location>
        <begin position="94"/>
        <end position="117"/>
    </location>
</feature>
<comment type="caution">
    <text evidence="3">The sequence shown here is derived from an EMBL/GenBank/DDBJ whole genome shotgun (WGS) entry which is preliminary data.</text>
</comment>
<feature type="region of interest" description="Disordered" evidence="1">
    <location>
        <begin position="609"/>
        <end position="649"/>
    </location>
</feature>
<proteinExistence type="predicted"/>
<evidence type="ECO:0008006" key="5">
    <source>
        <dbReference type="Google" id="ProtNLM"/>
    </source>
</evidence>
<keyword evidence="2" id="KW-0472">Membrane</keyword>
<feature type="transmembrane region" description="Helical" evidence="2">
    <location>
        <begin position="227"/>
        <end position="245"/>
    </location>
</feature>
<accession>A0ABW3BHZ9</accession>
<evidence type="ECO:0000256" key="2">
    <source>
        <dbReference type="SAM" id="Phobius"/>
    </source>
</evidence>
<feature type="transmembrane region" description="Helical" evidence="2">
    <location>
        <begin position="152"/>
        <end position="170"/>
    </location>
</feature>
<keyword evidence="2" id="KW-1133">Transmembrane helix</keyword>
<feature type="transmembrane region" description="Helical" evidence="2">
    <location>
        <begin position="21"/>
        <end position="41"/>
    </location>
</feature>
<feature type="transmembrane region" description="Helical" evidence="2">
    <location>
        <begin position="124"/>
        <end position="146"/>
    </location>
</feature>
<feature type="non-terminal residue" evidence="3">
    <location>
        <position position="1"/>
    </location>
</feature>
<feature type="transmembrane region" description="Helical" evidence="2">
    <location>
        <begin position="361"/>
        <end position="378"/>
    </location>
</feature>
<feature type="transmembrane region" description="Helical" evidence="2">
    <location>
        <begin position="328"/>
        <end position="349"/>
    </location>
</feature>
<evidence type="ECO:0000256" key="1">
    <source>
        <dbReference type="SAM" id="MobiDB-lite"/>
    </source>
</evidence>
<keyword evidence="2" id="KW-0812">Transmembrane</keyword>
<keyword evidence="4" id="KW-1185">Reference proteome</keyword>
<evidence type="ECO:0000313" key="4">
    <source>
        <dbReference type="Proteomes" id="UP001596956"/>
    </source>
</evidence>
<protein>
    <recommendedName>
        <fullName evidence="5">Glycosyltransferase RgtA/B/C/D-like domain-containing protein</fullName>
    </recommendedName>
</protein>
<dbReference type="EMBL" id="JBHTHR010000556">
    <property type="protein sequence ID" value="MFD0802680.1"/>
    <property type="molecule type" value="Genomic_DNA"/>
</dbReference>
<sequence length="649" mass="68697">EQPAARAAALAARAARAMRDPVVLAGAALIVASLALKIHVLRSAYFIEDDFLFFGDAADTDLTLGYLTDLHKGHLMPGAKLLAYILAGVAPYDWAAASGTMLVLQTGTAVAVFALLWELFGRRWAVVAPLAVYAAAPLTIPVLAWWSAALNAVPFQLAIALSLLWTVRYLRTGEGRYAWLTAGAVLLGMAFSVKAVFLPVLLLAVAASFLVPGRLPGVLWRTVDRDLPFWVAMGMLSVGYGLLYLSRQETAGGEGAGIPEPGVAGGVLRRMLGETFPVGAAGGPGEWAPVTASGGLLNPPAVAVAAAWAGLLLIVLGSLLVRRRAWRAWALMAGYLIVVDAVPTIIARGRYEQIVGYDPRYVADAALVFALCLALAYLPVRNEEDTERRRRPPRRTARAAAATATAAMTAAGAFSTSAFADTLNGDRVRWYLDTVRRSVSEVPTEAGIYPRPVPQDIVLPWNGPRRLTSHVLSPLADPGVQERIRTPEPAGSALVFNDAGFLVPAEPAQNSAFFGRPEDEECMSTFDGRVRWPVESLGGPELVLTVAYTSEEETELGAVLGNAWVTTRLPAAPDGGMWYVPVDGAGTEITLSTNADQLCMEWVTFGRLQPATDGNPWQEEQGRQGGGDGDAGKGDGGDSDGGSGGGRGD</sequence>
<dbReference type="Proteomes" id="UP001596956">
    <property type="component" value="Unassembled WGS sequence"/>
</dbReference>
<reference evidence="4" key="1">
    <citation type="journal article" date="2019" name="Int. J. Syst. Evol. Microbiol.">
        <title>The Global Catalogue of Microorganisms (GCM) 10K type strain sequencing project: providing services to taxonomists for standard genome sequencing and annotation.</title>
        <authorList>
            <consortium name="The Broad Institute Genomics Platform"/>
            <consortium name="The Broad Institute Genome Sequencing Center for Infectious Disease"/>
            <person name="Wu L."/>
            <person name="Ma J."/>
        </authorList>
    </citation>
    <scope>NUCLEOTIDE SEQUENCE [LARGE SCALE GENOMIC DNA]</scope>
    <source>
        <strain evidence="4">CCUG 63369</strain>
    </source>
</reference>
<evidence type="ECO:0000313" key="3">
    <source>
        <dbReference type="EMBL" id="MFD0802680.1"/>
    </source>
</evidence>
<feature type="transmembrane region" description="Helical" evidence="2">
    <location>
        <begin position="399"/>
        <end position="420"/>
    </location>
</feature>
<organism evidence="3 4">
    <name type="scientific">Streptomonospora algeriensis</name>
    <dbReference type="NCBI Taxonomy" id="995084"/>
    <lineage>
        <taxon>Bacteria</taxon>
        <taxon>Bacillati</taxon>
        <taxon>Actinomycetota</taxon>
        <taxon>Actinomycetes</taxon>
        <taxon>Streptosporangiales</taxon>
        <taxon>Nocardiopsidaceae</taxon>
        <taxon>Streptomonospora</taxon>
    </lineage>
</organism>
<feature type="transmembrane region" description="Helical" evidence="2">
    <location>
        <begin position="177"/>
        <end position="195"/>
    </location>
</feature>